<dbReference type="OrthoDB" id="1489976at2759"/>
<dbReference type="PANTHER" id="PTHR31374">
    <property type="entry name" value="AUXIN-INDUCED PROTEIN-LIKE-RELATED"/>
    <property type="match status" value="1"/>
</dbReference>
<reference evidence="2" key="1">
    <citation type="submission" date="2019-12" db="EMBL/GenBank/DDBJ databases">
        <authorList>
            <person name="Scholes J."/>
        </authorList>
    </citation>
    <scope>NUCLEOTIDE SEQUENCE</scope>
</reference>
<name>A0A9N7NUT5_STRHE</name>
<dbReference type="Proteomes" id="UP001153555">
    <property type="component" value="Unassembled WGS sequence"/>
</dbReference>
<dbReference type="GO" id="GO:0009733">
    <property type="term" value="P:response to auxin"/>
    <property type="evidence" value="ECO:0007669"/>
    <property type="project" value="InterPro"/>
</dbReference>
<dbReference type="AlphaFoldDB" id="A0A9N7NUT5"/>
<comment type="similarity">
    <text evidence="1">Belongs to the ARG7 family.</text>
</comment>
<evidence type="ECO:0000313" key="3">
    <source>
        <dbReference type="Proteomes" id="UP001153555"/>
    </source>
</evidence>
<sequence>MFGFKKVDRTAYGYEKMNAWIFRVVKRNREIGTPKGHVPVCVGPVEHEAVRYLVPIAAVNSRAFVAMLDEVVEDGGRGRVGPLQLPCSVEAFQGVLDRAFGNIRG</sequence>
<dbReference type="InterPro" id="IPR003676">
    <property type="entry name" value="SAUR_fam"/>
</dbReference>
<organism evidence="2 3">
    <name type="scientific">Striga hermonthica</name>
    <name type="common">Purple witchweed</name>
    <name type="synonym">Buchnera hermonthica</name>
    <dbReference type="NCBI Taxonomy" id="68872"/>
    <lineage>
        <taxon>Eukaryota</taxon>
        <taxon>Viridiplantae</taxon>
        <taxon>Streptophyta</taxon>
        <taxon>Embryophyta</taxon>
        <taxon>Tracheophyta</taxon>
        <taxon>Spermatophyta</taxon>
        <taxon>Magnoliopsida</taxon>
        <taxon>eudicotyledons</taxon>
        <taxon>Gunneridae</taxon>
        <taxon>Pentapetalae</taxon>
        <taxon>asterids</taxon>
        <taxon>lamiids</taxon>
        <taxon>Lamiales</taxon>
        <taxon>Orobanchaceae</taxon>
        <taxon>Buchnereae</taxon>
        <taxon>Striga</taxon>
    </lineage>
</organism>
<comment type="caution">
    <text evidence="2">The sequence shown here is derived from an EMBL/GenBank/DDBJ whole genome shotgun (WGS) entry which is preliminary data.</text>
</comment>
<keyword evidence="3" id="KW-1185">Reference proteome</keyword>
<dbReference type="PANTHER" id="PTHR31374:SF32">
    <property type="entry name" value="SAUR FAMILY PROTEIN"/>
    <property type="match status" value="1"/>
</dbReference>
<gene>
    <name evidence="2" type="ORF">SHERM_09139</name>
</gene>
<evidence type="ECO:0000256" key="1">
    <source>
        <dbReference type="ARBA" id="ARBA00006974"/>
    </source>
</evidence>
<evidence type="ECO:0000313" key="2">
    <source>
        <dbReference type="EMBL" id="CAA0843365.1"/>
    </source>
</evidence>
<accession>A0A9N7NUT5</accession>
<proteinExistence type="inferred from homology"/>
<dbReference type="EMBL" id="CACSLK010035018">
    <property type="protein sequence ID" value="CAA0843365.1"/>
    <property type="molecule type" value="Genomic_DNA"/>
</dbReference>
<protein>
    <submittedName>
        <fullName evidence="2">Auxin-responsive protein SAUR71</fullName>
    </submittedName>
</protein>
<dbReference type="Pfam" id="PF02519">
    <property type="entry name" value="Auxin_inducible"/>
    <property type="match status" value="1"/>
</dbReference>